<evidence type="ECO:0000313" key="3">
    <source>
        <dbReference type="Proteomes" id="UP001605036"/>
    </source>
</evidence>
<sequence length="305" mass="35308">MKSHNWEWRREVGSSRHREEESSTGMERGLKRKEGDLDGRSGGKEEKKEVDLSSFKEEYFRSTVEQMLEDGLHSDITFEWKMTELRPTGILEHASLYDMSLLERCKEFIGSNLKKIVGIQVEELAVRNPTLIVDLVRSTALDEKSRELRISFRSFSTTKVRNSTLRMPRECSVADLISELKQLMKLPSTRWLGRRGVVSHRIVNAFSHFKSGMEFANFHFAKRSNLHPDAPFPEYLGDGKVPVHRAAATIELSAQITCTVCPFVLLFSGFRCNDECLLYMRWKEQSPMRNSYLHGLLQLIYRNKL</sequence>
<keyword evidence="3" id="KW-1185">Reference proteome</keyword>
<comment type="caution">
    <text evidence="2">The sequence shown here is derived from an EMBL/GenBank/DDBJ whole genome shotgun (WGS) entry which is preliminary data.</text>
</comment>
<dbReference type="EMBL" id="JBHFFA010000166">
    <property type="protein sequence ID" value="KAL2602959.1"/>
    <property type="molecule type" value="Genomic_DNA"/>
</dbReference>
<feature type="compositionally biased region" description="Basic and acidic residues" evidence="1">
    <location>
        <begin position="1"/>
        <end position="21"/>
    </location>
</feature>
<evidence type="ECO:0000313" key="2">
    <source>
        <dbReference type="EMBL" id="KAL2602959.1"/>
    </source>
</evidence>
<dbReference type="AlphaFoldDB" id="A0ABD1XDP8"/>
<organism evidence="2 3">
    <name type="scientific">Riccia fluitans</name>
    <dbReference type="NCBI Taxonomy" id="41844"/>
    <lineage>
        <taxon>Eukaryota</taxon>
        <taxon>Viridiplantae</taxon>
        <taxon>Streptophyta</taxon>
        <taxon>Embryophyta</taxon>
        <taxon>Marchantiophyta</taxon>
        <taxon>Marchantiopsida</taxon>
        <taxon>Marchantiidae</taxon>
        <taxon>Marchantiales</taxon>
        <taxon>Ricciaceae</taxon>
        <taxon>Riccia</taxon>
    </lineage>
</organism>
<accession>A0ABD1XDP8</accession>
<reference evidence="2 3" key="1">
    <citation type="submission" date="2024-09" db="EMBL/GenBank/DDBJ databases">
        <title>Chromosome-scale assembly of Riccia fluitans.</title>
        <authorList>
            <person name="Paukszto L."/>
            <person name="Sawicki J."/>
            <person name="Karawczyk K."/>
            <person name="Piernik-Szablinska J."/>
            <person name="Szczecinska M."/>
            <person name="Mazdziarz M."/>
        </authorList>
    </citation>
    <scope>NUCLEOTIDE SEQUENCE [LARGE SCALE GENOMIC DNA]</scope>
    <source>
        <strain evidence="2">Rf_01</strain>
        <tissue evidence="2">Aerial parts of the thallus</tissue>
    </source>
</reference>
<name>A0ABD1XDP8_9MARC</name>
<evidence type="ECO:0000256" key="1">
    <source>
        <dbReference type="SAM" id="MobiDB-lite"/>
    </source>
</evidence>
<dbReference type="Proteomes" id="UP001605036">
    <property type="component" value="Unassembled WGS sequence"/>
</dbReference>
<proteinExistence type="predicted"/>
<feature type="compositionally biased region" description="Basic and acidic residues" evidence="1">
    <location>
        <begin position="28"/>
        <end position="49"/>
    </location>
</feature>
<feature type="region of interest" description="Disordered" evidence="1">
    <location>
        <begin position="1"/>
        <end position="49"/>
    </location>
</feature>
<protein>
    <submittedName>
        <fullName evidence="2">Uncharacterized protein</fullName>
    </submittedName>
</protein>
<gene>
    <name evidence="2" type="ORF">R1flu_017269</name>
</gene>